<dbReference type="Proteomes" id="UP000294155">
    <property type="component" value="Unassembled WGS sequence"/>
</dbReference>
<dbReference type="InterPro" id="IPR002347">
    <property type="entry name" value="SDR_fam"/>
</dbReference>
<dbReference type="InterPro" id="IPR013454">
    <property type="entry name" value="Bifunc_RhaD/ADH"/>
</dbReference>
<dbReference type="InterPro" id="IPR036409">
    <property type="entry name" value="Aldolase_II/adducin_N_sf"/>
</dbReference>
<reference evidence="4 5" key="1">
    <citation type="submission" date="2019-02" db="EMBL/GenBank/DDBJ databases">
        <title>Bacterial novel species isolated from soil.</title>
        <authorList>
            <person name="Jung H.-Y."/>
        </authorList>
    </citation>
    <scope>NUCLEOTIDE SEQUENCE [LARGE SCALE GENOMIC DNA]</scope>
    <source>
        <strain evidence="4 5">1-3-3-3</strain>
    </source>
</reference>
<dbReference type="NCBIfam" id="NF006191">
    <property type="entry name" value="PRK08324.1-5"/>
    <property type="match status" value="1"/>
</dbReference>
<dbReference type="SUPFAM" id="SSF53639">
    <property type="entry name" value="AraD/HMP-PK domain-like"/>
    <property type="match status" value="1"/>
</dbReference>
<dbReference type="OrthoDB" id="9774430at2"/>
<evidence type="ECO:0000256" key="1">
    <source>
        <dbReference type="ARBA" id="ARBA00006484"/>
    </source>
</evidence>
<protein>
    <submittedName>
        <fullName evidence="4">Bifunctional aldolase/short-chain dehydrogenase</fullName>
    </submittedName>
</protein>
<organism evidence="4 5">
    <name type="scientific">Hymenobacter persicinus</name>
    <dbReference type="NCBI Taxonomy" id="2025506"/>
    <lineage>
        <taxon>Bacteria</taxon>
        <taxon>Pseudomonadati</taxon>
        <taxon>Bacteroidota</taxon>
        <taxon>Cytophagia</taxon>
        <taxon>Cytophagales</taxon>
        <taxon>Hymenobacteraceae</taxon>
        <taxon>Hymenobacter</taxon>
    </lineage>
</organism>
<dbReference type="SMART" id="SM01007">
    <property type="entry name" value="Aldolase_II"/>
    <property type="match status" value="1"/>
</dbReference>
<dbReference type="RefSeq" id="WP_129921704.1">
    <property type="nucleotide sequence ID" value="NZ_SEWE01000028.1"/>
</dbReference>
<dbReference type="InterPro" id="IPR036291">
    <property type="entry name" value="NAD(P)-bd_dom_sf"/>
</dbReference>
<feature type="domain" description="Class II aldolase/adducin N-terminal" evidence="3">
    <location>
        <begin position="29"/>
        <end position="231"/>
    </location>
</feature>
<evidence type="ECO:0000313" key="5">
    <source>
        <dbReference type="Proteomes" id="UP000294155"/>
    </source>
</evidence>
<dbReference type="PANTHER" id="PTHR43669">
    <property type="entry name" value="5-KETO-D-GLUCONATE 5-REDUCTASE"/>
    <property type="match status" value="1"/>
</dbReference>
<keyword evidence="2" id="KW-0560">Oxidoreductase</keyword>
<evidence type="ECO:0000259" key="3">
    <source>
        <dbReference type="SMART" id="SM01007"/>
    </source>
</evidence>
<dbReference type="GO" id="GO:0016491">
    <property type="term" value="F:oxidoreductase activity"/>
    <property type="evidence" value="ECO:0007669"/>
    <property type="project" value="UniProtKB-KW"/>
</dbReference>
<dbReference type="Pfam" id="PF13561">
    <property type="entry name" value="adh_short_C2"/>
    <property type="match status" value="1"/>
</dbReference>
<dbReference type="AlphaFoldDB" id="A0A4Q5L9U3"/>
<proteinExistence type="inferred from homology"/>
<comment type="caution">
    <text evidence="4">The sequence shown here is derived from an EMBL/GenBank/DDBJ whole genome shotgun (WGS) entry which is preliminary data.</text>
</comment>
<dbReference type="PANTHER" id="PTHR43669:SF8">
    <property type="entry name" value="SHORT-CHAIN TYPE DEHYDROGENASE_REDUCTASE-RELATED"/>
    <property type="match status" value="1"/>
</dbReference>
<dbReference type="Gene3D" id="3.40.225.10">
    <property type="entry name" value="Class II aldolase/adducin N-terminal domain"/>
    <property type="match status" value="1"/>
</dbReference>
<accession>A0A4Q5L9U3</accession>
<evidence type="ECO:0000256" key="2">
    <source>
        <dbReference type="ARBA" id="ARBA00023002"/>
    </source>
</evidence>
<dbReference type="PRINTS" id="PR00080">
    <property type="entry name" value="SDRFAMILY"/>
</dbReference>
<keyword evidence="5" id="KW-1185">Reference proteome</keyword>
<gene>
    <name evidence="4" type="ORF">EWM57_13630</name>
</gene>
<name>A0A4Q5L9U3_9BACT</name>
<dbReference type="PRINTS" id="PR00081">
    <property type="entry name" value="GDHRDH"/>
</dbReference>
<dbReference type="FunFam" id="3.40.50.720:FF:000084">
    <property type="entry name" value="Short-chain dehydrogenase reductase"/>
    <property type="match status" value="1"/>
</dbReference>
<comment type="similarity">
    <text evidence="1">Belongs to the short-chain dehydrogenases/reductases (SDR) family.</text>
</comment>
<dbReference type="NCBIfam" id="TIGR02632">
    <property type="entry name" value="RhaD_aldol-ADH"/>
    <property type="match status" value="1"/>
</dbReference>
<dbReference type="Pfam" id="PF00596">
    <property type="entry name" value="Aldolase_II"/>
    <property type="match status" value="1"/>
</dbReference>
<dbReference type="NCBIfam" id="NF006189">
    <property type="entry name" value="PRK08324.1-3"/>
    <property type="match status" value="1"/>
</dbReference>
<sequence length="700" mass="76500">MEKTLTFQHVSYLWDEARALELSGDEVALFIYRSNLLGADLRLTNYAGGNTSCKITETDPVTGQPVEVMWVKGSGGDIGTLTKAGCANLYVEKLHQLKNRYRGLEFEDEMVALFEHCLFDPKCATPSIDTPLHGLLPFKHIDHLHPDALIAIAASKDGEQIMKEIWGDTMAWLPWQKPGFDLGLQLEKVVAENPGLRGVILGGHGLFTWGDTSYSSYINTLEVIEQAAAYLEENYGKNRPVFGGPKLESLSPDARRSAAAALLPTLRGLASQQRRMLGHFTDDARVLEFINSHDLARLAPKGTSCPDHFLRTKIRPLVLDADVMQQAEGVQDYLKAQFEAYRQDYTAYYERSKHPNSPALRDPNPVVILWPGVGMFTFAKDKQTARVAAEFYTNAINVMKGAEAVSEYQGLPEQEAFNIEYWLLEEAKLQRMPKPKSLSGQVAFVTGGTGGIGKAICETLLQHGACVVAVDRDRLDETQAELRKKYGKDNALSAKIDVTDADSIAESVKQTVLQFGGLDIVVNCAGLSISKPLGETTQADWDILQDVLVKGQFLVSQQAVEVLRKQAFGGSIVNIASKNGLVAGPNNVAYGTAKAAQLHMSRLLAAELGPDKIRVNTVNPDAVLRGSKIWEGDWAAGRAKAYGVSVEDLPAHYAKRTLLGEEVLAEDIAKAVLVFVDDQLAKSTGNVLNVDGGVAMAFVR</sequence>
<dbReference type="EMBL" id="SEWE01000028">
    <property type="protein sequence ID" value="RYU78556.1"/>
    <property type="molecule type" value="Genomic_DNA"/>
</dbReference>
<dbReference type="Gene3D" id="3.40.50.720">
    <property type="entry name" value="NAD(P)-binding Rossmann-like Domain"/>
    <property type="match status" value="1"/>
</dbReference>
<dbReference type="InterPro" id="IPR001303">
    <property type="entry name" value="Aldolase_II/adducin_N"/>
</dbReference>
<evidence type="ECO:0000313" key="4">
    <source>
        <dbReference type="EMBL" id="RYU78556.1"/>
    </source>
</evidence>
<dbReference type="SUPFAM" id="SSF51735">
    <property type="entry name" value="NAD(P)-binding Rossmann-fold domains"/>
    <property type="match status" value="1"/>
</dbReference>